<evidence type="ECO:0000313" key="2">
    <source>
        <dbReference type="EMBL" id="QHQ36255.1"/>
    </source>
</evidence>
<protein>
    <recommendedName>
        <fullName evidence="4">Lipocalin-like domain-containing protein</fullName>
    </recommendedName>
</protein>
<feature type="chain" id="PRO_5026985732" description="Lipocalin-like domain-containing protein" evidence="1">
    <location>
        <begin position="24"/>
        <end position="125"/>
    </location>
</feature>
<gene>
    <name evidence="2" type="ORF">GO499_14285</name>
</gene>
<dbReference type="RefSeq" id="WP_161862803.1">
    <property type="nucleotide sequence ID" value="NZ_CP046620.1"/>
</dbReference>
<evidence type="ECO:0000313" key="3">
    <source>
        <dbReference type="Proteomes" id="UP000464495"/>
    </source>
</evidence>
<dbReference type="AlphaFoldDB" id="A0A6P1T3E5"/>
<dbReference type="EMBL" id="CP046620">
    <property type="protein sequence ID" value="QHQ36255.1"/>
    <property type="molecule type" value="Genomic_DNA"/>
</dbReference>
<name>A0A6P1T3E5_9RHOB</name>
<keyword evidence="1" id="KW-0732">Signal</keyword>
<dbReference type="Proteomes" id="UP000464495">
    <property type="component" value="Chromosome"/>
</dbReference>
<feature type="signal peptide" evidence="1">
    <location>
        <begin position="1"/>
        <end position="23"/>
    </location>
</feature>
<accession>A0A6P1T3E5</accession>
<evidence type="ECO:0000256" key="1">
    <source>
        <dbReference type="SAM" id="SignalP"/>
    </source>
</evidence>
<evidence type="ECO:0008006" key="4">
    <source>
        <dbReference type="Google" id="ProtNLM"/>
    </source>
</evidence>
<dbReference type="KEGG" id="amaq:GO499_14285"/>
<reference evidence="2 3" key="1">
    <citation type="submission" date="2019-12" db="EMBL/GenBank/DDBJ databases">
        <title>Complete genome sequence of Algicella marina strain 9Alg 56(T) isolated from the red alga Tichocarpus crinitus.</title>
        <authorList>
            <person name="Kim S.-G."/>
            <person name="Nedashkovskaya O.I."/>
        </authorList>
    </citation>
    <scope>NUCLEOTIDE SEQUENCE [LARGE SCALE GENOMIC DNA]</scope>
    <source>
        <strain evidence="2 3">9Alg 56</strain>
    </source>
</reference>
<proteinExistence type="predicted"/>
<organism evidence="2 3">
    <name type="scientific">Algicella marina</name>
    <dbReference type="NCBI Taxonomy" id="2683284"/>
    <lineage>
        <taxon>Bacteria</taxon>
        <taxon>Pseudomonadati</taxon>
        <taxon>Pseudomonadota</taxon>
        <taxon>Alphaproteobacteria</taxon>
        <taxon>Rhodobacterales</taxon>
        <taxon>Paracoccaceae</taxon>
        <taxon>Algicella</taxon>
    </lineage>
</organism>
<keyword evidence="3" id="KW-1185">Reference proteome</keyword>
<sequence length="125" mass="13494">MVLKRATAVAVSAAILASAPAGAHFREAVMERELLAGAWEKGPGEPCADIYPERLVLRDEGVFDAPGAADGGKIWHSGDWVLEGARLKMQAANDAMLNYRLEVEGPDEIVITSDDGCRVIYRRAE</sequence>